<name>A0A8J8NCZ6_HALGN</name>
<evidence type="ECO:0000313" key="2">
    <source>
        <dbReference type="EMBL" id="TNV72553.1"/>
    </source>
</evidence>
<feature type="region of interest" description="Disordered" evidence="1">
    <location>
        <begin position="96"/>
        <end position="129"/>
    </location>
</feature>
<dbReference type="EMBL" id="RRYP01021901">
    <property type="protein sequence ID" value="TNV72553.1"/>
    <property type="molecule type" value="Genomic_DNA"/>
</dbReference>
<reference evidence="2" key="1">
    <citation type="submission" date="2019-06" db="EMBL/GenBank/DDBJ databases">
        <authorList>
            <person name="Zheng W."/>
        </authorList>
    </citation>
    <scope>NUCLEOTIDE SEQUENCE</scope>
    <source>
        <strain evidence="2">QDHG01</strain>
    </source>
</reference>
<organism evidence="2 3">
    <name type="scientific">Halteria grandinella</name>
    <dbReference type="NCBI Taxonomy" id="5974"/>
    <lineage>
        <taxon>Eukaryota</taxon>
        <taxon>Sar</taxon>
        <taxon>Alveolata</taxon>
        <taxon>Ciliophora</taxon>
        <taxon>Intramacronucleata</taxon>
        <taxon>Spirotrichea</taxon>
        <taxon>Stichotrichia</taxon>
        <taxon>Sporadotrichida</taxon>
        <taxon>Halteriidae</taxon>
        <taxon>Halteria</taxon>
    </lineage>
</organism>
<evidence type="ECO:0000256" key="1">
    <source>
        <dbReference type="SAM" id="MobiDB-lite"/>
    </source>
</evidence>
<accession>A0A8J8NCZ6</accession>
<proteinExistence type="predicted"/>
<gene>
    <name evidence="2" type="ORF">FGO68_gene3315</name>
</gene>
<evidence type="ECO:0000313" key="3">
    <source>
        <dbReference type="Proteomes" id="UP000785679"/>
    </source>
</evidence>
<feature type="region of interest" description="Disordered" evidence="1">
    <location>
        <begin position="1"/>
        <end position="20"/>
    </location>
</feature>
<comment type="caution">
    <text evidence="2">The sequence shown here is derived from an EMBL/GenBank/DDBJ whole genome shotgun (WGS) entry which is preliminary data.</text>
</comment>
<protein>
    <submittedName>
        <fullName evidence="2">Uncharacterized protein</fullName>
    </submittedName>
</protein>
<feature type="compositionally biased region" description="Polar residues" evidence="1">
    <location>
        <begin position="1"/>
        <end position="13"/>
    </location>
</feature>
<dbReference type="Proteomes" id="UP000785679">
    <property type="component" value="Unassembled WGS sequence"/>
</dbReference>
<sequence>MMQKGRNQNSVTVRATHERHHSTLGTLQKVGNITTHTTSMRLLSLSVSGEQAHRDIPKSEHSALGSLFVTASPTSPFWNLKWSTVLHSHSQLTTQVLSSPVEKPPRVRNQLSEQPEPLPQRWPTPEAQNGCTCGLEPPTSTEQSVRNRRLAFWTPQLRLRTSRDVHLTQLSSLRSLRGEYNFITSSPRVHCSWMTTAAEIGLKTVSGACLPRTMQSSPFTSLSPTRTCKFISEDFSDRQIYRKRTKAPREAAEGPSTHTYPPLRAPGQKRVRAHTSRRHARFPTERVVIISLSQVAADTGQRFKYLQSCRDRYFHTTL</sequence>
<feature type="region of interest" description="Disordered" evidence="1">
    <location>
        <begin position="245"/>
        <end position="270"/>
    </location>
</feature>
<keyword evidence="3" id="KW-1185">Reference proteome</keyword>
<dbReference type="AlphaFoldDB" id="A0A8J8NCZ6"/>